<organism evidence="1">
    <name type="scientific">Mycobacterium xenopi 4042</name>
    <dbReference type="NCBI Taxonomy" id="1299334"/>
    <lineage>
        <taxon>Bacteria</taxon>
        <taxon>Bacillati</taxon>
        <taxon>Actinomycetota</taxon>
        <taxon>Actinomycetes</taxon>
        <taxon>Mycobacteriales</taxon>
        <taxon>Mycobacteriaceae</taxon>
        <taxon>Mycobacterium</taxon>
    </lineage>
</organism>
<dbReference type="EMBL" id="JAOB01000093">
    <property type="protein sequence ID" value="EUA06666.1"/>
    <property type="molecule type" value="Genomic_DNA"/>
</dbReference>
<comment type="caution">
    <text evidence="1">The sequence shown here is derived from an EMBL/GenBank/DDBJ whole genome shotgun (WGS) entry which is preliminary data.</text>
</comment>
<keyword evidence="1" id="KW-0808">Transferase</keyword>
<evidence type="ECO:0000313" key="1">
    <source>
        <dbReference type="EMBL" id="EUA06666.1"/>
    </source>
</evidence>
<keyword evidence="1" id="KW-0032">Aminotransferase</keyword>
<proteinExistence type="predicted"/>
<name>X7YIM3_MYCXE</name>
<accession>X7YIM3</accession>
<dbReference type="GO" id="GO:0008483">
    <property type="term" value="F:transaminase activity"/>
    <property type="evidence" value="ECO:0007669"/>
    <property type="project" value="UniProtKB-KW"/>
</dbReference>
<gene>
    <name evidence="1" type="ORF">I553_0329</name>
</gene>
<reference evidence="1" key="1">
    <citation type="submission" date="2014-01" db="EMBL/GenBank/DDBJ databases">
        <authorList>
            <person name="Brown-Elliot B."/>
            <person name="Wallace R."/>
            <person name="Lenaerts A."/>
            <person name="Ordway D."/>
            <person name="DeGroote M.A."/>
            <person name="Parker T."/>
            <person name="Sizemore C."/>
            <person name="Tallon L.J."/>
            <person name="Sadzewicz L.K."/>
            <person name="Sengamalay N."/>
            <person name="Fraser C.M."/>
            <person name="Hine E."/>
            <person name="Shefchek K.A."/>
            <person name="Das S.P."/>
            <person name="Tettelin H."/>
        </authorList>
    </citation>
    <scope>NUCLEOTIDE SEQUENCE [LARGE SCALE GENOMIC DNA]</scope>
    <source>
        <strain evidence="1">4042</strain>
    </source>
</reference>
<dbReference type="PATRIC" id="fig|1299334.3.peg.9917"/>
<sequence length="80" mass="8871">MARFPKFEWPRIDAPFIRPGADMDALESESLRQARAAFEATRTTSRALSPNRSRAKAATGIFGRSFSQRCASCATNTTRC</sequence>
<dbReference type="AlphaFoldDB" id="X7YIM3"/>
<protein>
    <submittedName>
        <fullName evidence="1">Putative L-lysine-epsilon aminotransferase domain protein</fullName>
    </submittedName>
</protein>